<protein>
    <submittedName>
        <fullName evidence="1">Uncharacterized protein</fullName>
    </submittedName>
</protein>
<organism evidence="1">
    <name type="scientific">Citrobacter rodentium</name>
    <dbReference type="NCBI Taxonomy" id="67825"/>
    <lineage>
        <taxon>Bacteria</taxon>
        <taxon>Pseudomonadati</taxon>
        <taxon>Pseudomonadota</taxon>
        <taxon>Gammaproteobacteria</taxon>
        <taxon>Enterobacterales</taxon>
        <taxon>Enterobacteriaceae</taxon>
        <taxon>Citrobacter</taxon>
    </lineage>
</organism>
<dbReference type="EMBL" id="CP038008">
    <property type="protein sequence ID" value="QBY27821.1"/>
    <property type="molecule type" value="Genomic_DNA"/>
</dbReference>
<accession>A0A482PC41</accession>
<name>A0A482PC41_CITRO</name>
<dbReference type="AlphaFoldDB" id="A0A482PC41"/>
<evidence type="ECO:0000313" key="1">
    <source>
        <dbReference type="EMBL" id="QBY27821.1"/>
    </source>
</evidence>
<gene>
    <name evidence="1" type="ORF">E2R62_02560</name>
</gene>
<reference evidence="1" key="1">
    <citation type="submission" date="2019-03" db="EMBL/GenBank/DDBJ databases">
        <title>Complete genome sequence of enteropathogenic Citrobacter rodentium strain DBS100.</title>
        <authorList>
            <person name="Popov G."/>
            <person name="Fiebig A."/>
            <person name="Shideler S."/>
            <person name="Coombes B."/>
            <person name="Savchenko A."/>
        </authorList>
    </citation>
    <scope>NUCLEOTIDE SEQUENCE</scope>
    <source>
        <strain evidence="1">DBS100</strain>
    </source>
</reference>
<proteinExistence type="predicted"/>
<sequence length="83" mass="9560">MQSPSLFVTTLSGSHKRQILRQVTFIPANENISLPTLTDYNKDWRLQWFAVECPPSLRVTRVVNHKPRIGQPSVASTWDRVKN</sequence>